<keyword evidence="2" id="KW-0732">Signal</keyword>
<dbReference type="Proteomes" id="UP001369815">
    <property type="component" value="Unassembled WGS sequence"/>
</dbReference>
<dbReference type="EMBL" id="JBANMG010000002">
    <property type="protein sequence ID" value="KAK6957003.1"/>
    <property type="molecule type" value="Genomic_DNA"/>
</dbReference>
<dbReference type="InterPro" id="IPR031728">
    <property type="entry name" value="GlcAase_C"/>
</dbReference>
<dbReference type="Gene3D" id="3.20.20.80">
    <property type="entry name" value="Glycosidases"/>
    <property type="match status" value="1"/>
</dbReference>
<reference evidence="4 5" key="1">
    <citation type="journal article" date="2024" name="Front Chem Biol">
        <title>Unveiling the potential of Daldinia eschscholtzii MFLUCC 19-0629 through bioactivity and bioinformatics studies for enhanced sustainable agriculture production.</title>
        <authorList>
            <person name="Brooks S."/>
            <person name="Weaver J.A."/>
            <person name="Klomchit A."/>
            <person name="Alharthi S.A."/>
            <person name="Onlamun T."/>
            <person name="Nurani R."/>
            <person name="Vong T.K."/>
            <person name="Alberti F."/>
            <person name="Greco C."/>
        </authorList>
    </citation>
    <scope>NUCLEOTIDE SEQUENCE [LARGE SCALE GENOMIC DNA]</scope>
    <source>
        <strain evidence="4">MFLUCC 19-0629</strain>
    </source>
</reference>
<name>A0AAX6MX52_9PEZI</name>
<keyword evidence="5" id="KW-1185">Reference proteome</keyword>
<dbReference type="AlphaFoldDB" id="A0AAX6MX52"/>
<feature type="chain" id="PRO_5043365795" description="Beta-glucuronidase C-terminal domain-containing protein" evidence="2">
    <location>
        <begin position="22"/>
        <end position="610"/>
    </location>
</feature>
<evidence type="ECO:0000259" key="3">
    <source>
        <dbReference type="Pfam" id="PF16862"/>
    </source>
</evidence>
<dbReference type="Gene3D" id="2.60.40.1180">
    <property type="entry name" value="Golgi alpha-mannosidase II"/>
    <property type="match status" value="1"/>
</dbReference>
<evidence type="ECO:0000256" key="1">
    <source>
        <dbReference type="SAM" id="MobiDB-lite"/>
    </source>
</evidence>
<evidence type="ECO:0000313" key="4">
    <source>
        <dbReference type="EMBL" id="KAK6957003.1"/>
    </source>
</evidence>
<feature type="signal peptide" evidence="2">
    <location>
        <begin position="1"/>
        <end position="21"/>
    </location>
</feature>
<comment type="caution">
    <text evidence="4">The sequence shown here is derived from an EMBL/GenBank/DDBJ whole genome shotgun (WGS) entry which is preliminary data.</text>
</comment>
<dbReference type="Pfam" id="PF16862">
    <property type="entry name" value="Glyco_hydro_79C"/>
    <property type="match status" value="1"/>
</dbReference>
<feature type="compositionally biased region" description="Gly residues" evidence="1">
    <location>
        <begin position="566"/>
        <end position="583"/>
    </location>
</feature>
<dbReference type="InterPro" id="IPR017853">
    <property type="entry name" value="GH"/>
</dbReference>
<sequence>MSIRSITLAALAATAAVEVAAQDDTATVTVDIPRDLETRRLVPDVYGYSIEPIWVDDYVSTPLAKTLLSAIAKVARKPPPIRVGGNTADQTYLHDELPTGNDSVAIPGYLNAKQFNVTPAWYDSWAGYFPEGTDIIYTLNLAVNESAWSNAVAQAAAAHKALGSKLVQFELGNEIDHFINKGWRDASWGVAAYIEQFRNLTGQIVASDWYKAIDEDDDRPTFQAGVFADPPWVPDQQDEIDDFSIANLTKDGEGGIVEREQDKDIIGSYATHLYPQSTCDGPRWLRMRLDLLSNHQVLWQGESSRNISQYVPQVAAADKAGAPLVMGETNSVSCSGKSGISDTFGAALWGVDYVLLGASIGIRKTYFHLGAQSEYSAFTPKPYAIKNETVGAGIRANWYSHYFVAKVAATATEDEELSIAALPGANSSTFSGFAVYSGEEDDDENRSLRKLVFLDMGVWNGTEGLSNNSTLKATDGKSFSNGTRPSGTIKVSTPWTAGRNVSVTRLAGPGTNAKSGVTVSGVTFDAKTGEKVGEEKEEVVQVGENGALEVKITRAEGVLLEIVDGDGSGNGNGNGNDGEGDGNSGAAGKKITLWSSLFVAVMTAGFIVML</sequence>
<dbReference type="SUPFAM" id="SSF51445">
    <property type="entry name" value="(Trans)glycosidases"/>
    <property type="match status" value="1"/>
</dbReference>
<dbReference type="InterPro" id="IPR052974">
    <property type="entry name" value="GH79_Enzymes"/>
</dbReference>
<organism evidence="4 5">
    <name type="scientific">Daldinia eschscholtzii</name>
    <dbReference type="NCBI Taxonomy" id="292717"/>
    <lineage>
        <taxon>Eukaryota</taxon>
        <taxon>Fungi</taxon>
        <taxon>Dikarya</taxon>
        <taxon>Ascomycota</taxon>
        <taxon>Pezizomycotina</taxon>
        <taxon>Sordariomycetes</taxon>
        <taxon>Xylariomycetidae</taxon>
        <taxon>Xylariales</taxon>
        <taxon>Hypoxylaceae</taxon>
        <taxon>Daldinia</taxon>
    </lineage>
</organism>
<proteinExistence type="predicted"/>
<feature type="domain" description="Beta-glucuronidase C-terminal" evidence="3">
    <location>
        <begin position="444"/>
        <end position="559"/>
    </location>
</feature>
<dbReference type="PANTHER" id="PTHR36183:SF2">
    <property type="entry name" value="BETA-GLUCURONIDASE C-TERMINAL DOMAIN-CONTAINING PROTEIN"/>
    <property type="match status" value="1"/>
</dbReference>
<gene>
    <name evidence="4" type="ORF">Daesc_002288</name>
</gene>
<feature type="region of interest" description="Disordered" evidence="1">
    <location>
        <begin position="564"/>
        <end position="583"/>
    </location>
</feature>
<dbReference type="InterPro" id="IPR013780">
    <property type="entry name" value="Glyco_hydro_b"/>
</dbReference>
<dbReference type="PANTHER" id="PTHR36183">
    <property type="entry name" value="BETA-GLUCURONIDASE"/>
    <property type="match status" value="1"/>
</dbReference>
<protein>
    <recommendedName>
        <fullName evidence="3">Beta-glucuronidase C-terminal domain-containing protein</fullName>
    </recommendedName>
</protein>
<accession>A0AAX6MX52</accession>
<evidence type="ECO:0000256" key="2">
    <source>
        <dbReference type="SAM" id="SignalP"/>
    </source>
</evidence>
<evidence type="ECO:0000313" key="5">
    <source>
        <dbReference type="Proteomes" id="UP001369815"/>
    </source>
</evidence>